<reference evidence="2 3" key="1">
    <citation type="submission" date="2019-05" db="EMBL/GenBank/DDBJ databases">
        <title>Emergence of the Ug99 lineage of the wheat stem rust pathogen through somatic hybridization.</title>
        <authorList>
            <person name="Li F."/>
            <person name="Upadhyaya N.M."/>
            <person name="Sperschneider J."/>
            <person name="Matny O."/>
            <person name="Nguyen-Phuc H."/>
            <person name="Mago R."/>
            <person name="Raley C."/>
            <person name="Miller M.E."/>
            <person name="Silverstein K.A.T."/>
            <person name="Henningsen E."/>
            <person name="Hirsch C.D."/>
            <person name="Visser B."/>
            <person name="Pretorius Z.A."/>
            <person name="Steffenson B.J."/>
            <person name="Schwessinger B."/>
            <person name="Dodds P.N."/>
            <person name="Figueroa M."/>
        </authorList>
    </citation>
    <scope>NUCLEOTIDE SEQUENCE [LARGE SCALE GENOMIC DNA]</scope>
    <source>
        <strain evidence="2 3">Ug99</strain>
    </source>
</reference>
<feature type="compositionally biased region" description="Polar residues" evidence="1">
    <location>
        <begin position="28"/>
        <end position="44"/>
    </location>
</feature>
<proteinExistence type="predicted"/>
<evidence type="ECO:0000313" key="3">
    <source>
        <dbReference type="Proteomes" id="UP000325313"/>
    </source>
</evidence>
<dbReference type="AlphaFoldDB" id="A0A5B0REG1"/>
<comment type="caution">
    <text evidence="2">The sequence shown here is derived from an EMBL/GenBank/DDBJ whole genome shotgun (WGS) entry which is preliminary data.</text>
</comment>
<protein>
    <submittedName>
        <fullName evidence="2">Uncharacterized protein</fullName>
    </submittedName>
</protein>
<evidence type="ECO:0000313" key="2">
    <source>
        <dbReference type="EMBL" id="KAA1123343.1"/>
    </source>
</evidence>
<accession>A0A5B0REG1</accession>
<feature type="region of interest" description="Disordered" evidence="1">
    <location>
        <begin position="1"/>
        <end position="64"/>
    </location>
</feature>
<evidence type="ECO:0000256" key="1">
    <source>
        <dbReference type="SAM" id="MobiDB-lite"/>
    </source>
</evidence>
<name>A0A5B0REG1_PUCGR</name>
<dbReference type="Proteomes" id="UP000325313">
    <property type="component" value="Unassembled WGS sequence"/>
</dbReference>
<sequence>MNFNDPLFGDDGDPTASYCPEEEDESPAHSTPLPSSQHSPVSQKSPKRVRQTSEESEDEHDIVCDTNAQSNFSRLPPSTSMDKICSALQSLHHLDDEHDQIARKASKCPTPERHANVMYGLLAAQQHQSSIASSVPYGDTFKTFVRTNARMSFLILTLEAYSNNPNKSGALPKTLYYILLDAVDKQPDEWRDDNLPPKQLKGESAALKLYTQVVGELLKHQRSHLRVLILTNILETKQIAITGPVPNRYALVTLIYSDLPPENRKWTEEQIKNRVESNWLMRICLAYLRLVLVYFYTHPSSTGTQWGVIDQRLAILRKSTSEFQTMIFKVFRLTLNQNHQQTNQPRYRLAFNLSKGSQLPVLPPRGRARTLTYLQSIKHPANQQSTAFFAAAGSSCGLLLTAVVDSGRMMWLAAVGSPTLAVPAKPAKPANREPLLALTGRSTLTVDRKRSSVATGQPTANNSPLPTYCSQGGRRKPTLQPRASQRCRVKPTAGIYAPRYEAPPICRRGGTGQANGIFSVKHPSTTTCGVDSRDLSLRSRQ</sequence>
<gene>
    <name evidence="2" type="ORF">PGTUg99_010409</name>
</gene>
<feature type="region of interest" description="Disordered" evidence="1">
    <location>
        <begin position="446"/>
        <end position="484"/>
    </location>
</feature>
<feature type="compositionally biased region" description="Polar residues" evidence="1">
    <location>
        <begin position="452"/>
        <end position="470"/>
    </location>
</feature>
<organism evidence="2 3">
    <name type="scientific">Puccinia graminis f. sp. tritici</name>
    <dbReference type="NCBI Taxonomy" id="56615"/>
    <lineage>
        <taxon>Eukaryota</taxon>
        <taxon>Fungi</taxon>
        <taxon>Dikarya</taxon>
        <taxon>Basidiomycota</taxon>
        <taxon>Pucciniomycotina</taxon>
        <taxon>Pucciniomycetes</taxon>
        <taxon>Pucciniales</taxon>
        <taxon>Pucciniaceae</taxon>
        <taxon>Puccinia</taxon>
    </lineage>
</organism>
<dbReference type="EMBL" id="VDEP01000209">
    <property type="protein sequence ID" value="KAA1123343.1"/>
    <property type="molecule type" value="Genomic_DNA"/>
</dbReference>